<evidence type="ECO:0000313" key="1">
    <source>
        <dbReference type="EMBL" id="CAN0269853.1"/>
    </source>
</evidence>
<name>A0AC59Z6H7_RANTA</name>
<reference evidence="1" key="2">
    <citation type="submission" date="2025-03" db="EMBL/GenBank/DDBJ databases">
        <authorList>
            <consortium name="ELIXIR-Norway"/>
            <consortium name="Elixir Norway"/>
        </authorList>
    </citation>
    <scope>NUCLEOTIDE SEQUENCE</scope>
</reference>
<dbReference type="Proteomes" id="UP001162501">
    <property type="component" value="Chromosome 25"/>
</dbReference>
<organism evidence="1 2">
    <name type="scientific">Rangifer tarandus platyrhynchus</name>
    <name type="common">Svalbard reindeer</name>
    <dbReference type="NCBI Taxonomy" id="3082113"/>
    <lineage>
        <taxon>Eukaryota</taxon>
        <taxon>Metazoa</taxon>
        <taxon>Chordata</taxon>
        <taxon>Craniata</taxon>
        <taxon>Vertebrata</taxon>
        <taxon>Euteleostomi</taxon>
        <taxon>Mammalia</taxon>
        <taxon>Eutheria</taxon>
        <taxon>Laurasiatheria</taxon>
        <taxon>Artiodactyla</taxon>
        <taxon>Ruminantia</taxon>
        <taxon>Pecora</taxon>
        <taxon>Cervidae</taxon>
        <taxon>Odocoileinae</taxon>
        <taxon>Rangifer</taxon>
    </lineage>
</organism>
<accession>A0AC59Z6H7</accession>
<proteinExistence type="predicted"/>
<protein>
    <submittedName>
        <fullName evidence="1">Uncharacterized protein</fullName>
    </submittedName>
</protein>
<evidence type="ECO:0000313" key="2">
    <source>
        <dbReference type="Proteomes" id="UP001162501"/>
    </source>
</evidence>
<gene>
    <name evidence="1" type="ORF">MRATA1EN22A_LOCUS14655</name>
</gene>
<dbReference type="EMBL" id="OX596109">
    <property type="protein sequence ID" value="CAN0269853.1"/>
    <property type="molecule type" value="Genomic_DNA"/>
</dbReference>
<sequence>MCTLLPPSSPCSSSQDPHDRCLCLPLGEEPIDGQSAVAREWVEDTDCPLESPAGSAAASAVRSPPPRSSPARAQVPESDRSGSAFGPCVAPTPPESSPALSHLLAFRVSVLVSPQPSSPAQTSAMDSRCPRPAPLMSAGISDGLVSPKPALLSQGSSPS</sequence>
<reference evidence="1" key="1">
    <citation type="submission" date="2023-05" db="EMBL/GenBank/DDBJ databases">
        <authorList>
            <consortium name="ELIXIR-Norway"/>
        </authorList>
    </citation>
    <scope>NUCLEOTIDE SEQUENCE</scope>
</reference>